<evidence type="ECO:0000256" key="6">
    <source>
        <dbReference type="ARBA" id="ARBA00023125"/>
    </source>
</evidence>
<evidence type="ECO:0000313" key="15">
    <source>
        <dbReference type="WBParaSite" id="MCU_002108-RA"/>
    </source>
</evidence>
<dbReference type="Gene3D" id="2.10.110.10">
    <property type="entry name" value="Cysteine Rich Protein"/>
    <property type="match status" value="2"/>
</dbReference>
<feature type="region of interest" description="Disordered" evidence="12">
    <location>
        <begin position="223"/>
        <end position="266"/>
    </location>
</feature>
<dbReference type="SMART" id="SM00389">
    <property type="entry name" value="HOX"/>
    <property type="match status" value="1"/>
</dbReference>
<organism evidence="15">
    <name type="scientific">Mesocestoides corti</name>
    <name type="common">Flatworm</name>
    <dbReference type="NCBI Taxonomy" id="53468"/>
    <lineage>
        <taxon>Eukaryota</taxon>
        <taxon>Metazoa</taxon>
        <taxon>Spiralia</taxon>
        <taxon>Lophotrochozoa</taxon>
        <taxon>Platyhelminthes</taxon>
        <taxon>Cestoda</taxon>
        <taxon>Eucestoda</taxon>
        <taxon>Cyclophyllidea</taxon>
        <taxon>Mesocestoididae</taxon>
        <taxon>Mesocestoides</taxon>
    </lineage>
</organism>
<dbReference type="SMART" id="SM00132">
    <property type="entry name" value="LIM"/>
    <property type="match status" value="2"/>
</dbReference>
<dbReference type="GO" id="GO:0000981">
    <property type="term" value="F:DNA-binding transcription factor activity, RNA polymerase II-specific"/>
    <property type="evidence" value="ECO:0007669"/>
    <property type="project" value="TreeGrafter"/>
</dbReference>
<dbReference type="GO" id="GO:0000977">
    <property type="term" value="F:RNA polymerase II transcription regulatory region sequence-specific DNA binding"/>
    <property type="evidence" value="ECO:0007669"/>
    <property type="project" value="TreeGrafter"/>
</dbReference>
<keyword evidence="7 9" id="KW-0371">Homeobox</keyword>
<evidence type="ECO:0000256" key="12">
    <source>
        <dbReference type="SAM" id="MobiDB-lite"/>
    </source>
</evidence>
<keyword evidence="5 10" id="KW-0440">LIM domain</keyword>
<feature type="DNA-binding region" description="Homeobox" evidence="9">
    <location>
        <begin position="262"/>
        <end position="309"/>
    </location>
</feature>
<protein>
    <submittedName>
        <fullName evidence="15">Ovule protein</fullName>
    </submittedName>
</protein>
<dbReference type="CDD" id="cd00086">
    <property type="entry name" value="homeodomain"/>
    <property type="match status" value="1"/>
</dbReference>
<evidence type="ECO:0000256" key="9">
    <source>
        <dbReference type="PROSITE-ProRule" id="PRU00108"/>
    </source>
</evidence>
<feature type="compositionally biased region" description="Polar residues" evidence="12">
    <location>
        <begin position="223"/>
        <end position="259"/>
    </location>
</feature>
<dbReference type="InterPro" id="IPR001781">
    <property type="entry name" value="Znf_LIM"/>
</dbReference>
<keyword evidence="6 9" id="KW-0238">DNA-binding</keyword>
<evidence type="ECO:0000256" key="10">
    <source>
        <dbReference type="PROSITE-ProRule" id="PRU00125"/>
    </source>
</evidence>
<name>A0A5K3EPT1_MESCO</name>
<dbReference type="Pfam" id="PF00046">
    <property type="entry name" value="Homeodomain"/>
    <property type="match status" value="1"/>
</dbReference>
<dbReference type="InterPro" id="IPR009057">
    <property type="entry name" value="Homeodomain-like_sf"/>
</dbReference>
<dbReference type="GO" id="GO:0030182">
    <property type="term" value="P:neuron differentiation"/>
    <property type="evidence" value="ECO:0007669"/>
    <property type="project" value="TreeGrafter"/>
</dbReference>
<evidence type="ECO:0000256" key="7">
    <source>
        <dbReference type="ARBA" id="ARBA00023155"/>
    </source>
</evidence>
<keyword evidence="2 10" id="KW-0479">Metal-binding</keyword>
<dbReference type="Pfam" id="PF00412">
    <property type="entry name" value="LIM"/>
    <property type="match status" value="2"/>
</dbReference>
<proteinExistence type="predicted"/>
<dbReference type="GO" id="GO:0046872">
    <property type="term" value="F:metal ion binding"/>
    <property type="evidence" value="ECO:0007669"/>
    <property type="project" value="UniProtKB-KW"/>
</dbReference>
<dbReference type="InterPro" id="IPR001356">
    <property type="entry name" value="HD"/>
</dbReference>
<evidence type="ECO:0000256" key="3">
    <source>
        <dbReference type="ARBA" id="ARBA00022737"/>
    </source>
</evidence>
<dbReference type="PANTHER" id="PTHR24208">
    <property type="entry name" value="LIM/HOMEOBOX PROTEIN LHX"/>
    <property type="match status" value="1"/>
</dbReference>
<reference evidence="15" key="1">
    <citation type="submission" date="2019-11" db="UniProtKB">
        <authorList>
            <consortium name="WormBaseParasite"/>
        </authorList>
    </citation>
    <scope>IDENTIFICATION</scope>
</reference>
<feature type="domain" description="LIM zinc-binding" evidence="13">
    <location>
        <begin position="11"/>
        <end position="70"/>
    </location>
</feature>
<dbReference type="PROSITE" id="PS50071">
    <property type="entry name" value="HOMEOBOX_2"/>
    <property type="match status" value="1"/>
</dbReference>
<dbReference type="SUPFAM" id="SSF57716">
    <property type="entry name" value="Glucocorticoid receptor-like (DNA-binding domain)"/>
    <property type="match status" value="2"/>
</dbReference>
<dbReference type="PANTHER" id="PTHR24208:SF105">
    <property type="entry name" value="DLIM1"/>
    <property type="match status" value="1"/>
</dbReference>
<feature type="region of interest" description="Disordered" evidence="12">
    <location>
        <begin position="317"/>
        <end position="336"/>
    </location>
</feature>
<evidence type="ECO:0000256" key="5">
    <source>
        <dbReference type="ARBA" id="ARBA00023038"/>
    </source>
</evidence>
<dbReference type="WBParaSite" id="MCU_002108-RA">
    <property type="protein sequence ID" value="MCU_002108-RA"/>
    <property type="gene ID" value="MCU_002108"/>
</dbReference>
<dbReference type="SUPFAM" id="SSF46689">
    <property type="entry name" value="Homeodomain-like"/>
    <property type="match status" value="1"/>
</dbReference>
<dbReference type="PROSITE" id="PS50023">
    <property type="entry name" value="LIM_DOMAIN_2"/>
    <property type="match status" value="1"/>
</dbReference>
<dbReference type="GO" id="GO:0005634">
    <property type="term" value="C:nucleus"/>
    <property type="evidence" value="ECO:0007669"/>
    <property type="project" value="UniProtKB-SubCell"/>
</dbReference>
<evidence type="ECO:0000256" key="11">
    <source>
        <dbReference type="RuleBase" id="RU000682"/>
    </source>
</evidence>
<accession>A0A5K3EPT1</accession>
<keyword evidence="3" id="KW-0677">Repeat</keyword>
<sequence length="336" mass="37408">MTQPMAGGVINRCFGCDRPIMDRYYPCVDDRTWHQDCLRCVVCRAQLFGRCYARNGRYFCRNDFIRMFSPRCPTCTEAILPTDMVRLLGSIAYHADCFLCILCSRRLATGDECRLIGDGVRFICLEHESLQQGLGNGGTSRSPECSDGTCERDEAKHKEVLQGMSFYESQTSYTYTDADLPQFVTSEIQEKKEGESPADQNHLGGDDQSECGLDLVDTASMLDKTNSGLDDGSGSPNSNDMPTTTASTENQVEGGNSLLTKRRGPRTTIKAKQLDTLKEAFATTPKPTRHIRERLAQETGLSMRVIQICPSLSTPSIERQNRHVKHSTVASLPHRP</sequence>
<keyword evidence="8 9" id="KW-0539">Nucleus</keyword>
<evidence type="ECO:0000259" key="13">
    <source>
        <dbReference type="PROSITE" id="PS50023"/>
    </source>
</evidence>
<evidence type="ECO:0000259" key="14">
    <source>
        <dbReference type="PROSITE" id="PS50071"/>
    </source>
</evidence>
<evidence type="ECO:0000256" key="4">
    <source>
        <dbReference type="ARBA" id="ARBA00022833"/>
    </source>
</evidence>
<dbReference type="Gene3D" id="1.10.10.60">
    <property type="entry name" value="Homeodomain-like"/>
    <property type="match status" value="1"/>
</dbReference>
<feature type="region of interest" description="Disordered" evidence="12">
    <location>
        <begin position="189"/>
        <end position="211"/>
    </location>
</feature>
<comment type="subcellular location">
    <subcellularLocation>
        <location evidence="1 9 11">Nucleus</location>
    </subcellularLocation>
</comment>
<dbReference type="AlphaFoldDB" id="A0A5K3EPT1"/>
<keyword evidence="4 10" id="KW-0862">Zinc</keyword>
<dbReference type="InterPro" id="IPR050453">
    <property type="entry name" value="LIM_Homeobox_TF"/>
</dbReference>
<feature type="domain" description="Homeobox" evidence="14">
    <location>
        <begin position="260"/>
        <end position="308"/>
    </location>
</feature>
<evidence type="ECO:0000256" key="1">
    <source>
        <dbReference type="ARBA" id="ARBA00004123"/>
    </source>
</evidence>
<dbReference type="PROSITE" id="PS00478">
    <property type="entry name" value="LIM_DOMAIN_1"/>
    <property type="match status" value="2"/>
</dbReference>
<evidence type="ECO:0000256" key="2">
    <source>
        <dbReference type="ARBA" id="ARBA00022723"/>
    </source>
</evidence>
<evidence type="ECO:0000256" key="8">
    <source>
        <dbReference type="ARBA" id="ARBA00023242"/>
    </source>
</evidence>